<protein>
    <submittedName>
        <fullName evidence="2">Uncharacterized protein</fullName>
    </submittedName>
</protein>
<feature type="transmembrane region" description="Helical" evidence="1">
    <location>
        <begin position="72"/>
        <end position="91"/>
    </location>
</feature>
<organism evidence="2 3">
    <name type="scientific">Anthropogastromicrobium aceti</name>
    <dbReference type="NCBI Taxonomy" id="2981768"/>
    <lineage>
        <taxon>Bacteria</taxon>
        <taxon>Bacillati</taxon>
        <taxon>Bacillota</taxon>
        <taxon>Clostridia</taxon>
        <taxon>Lachnospirales</taxon>
        <taxon>Lachnospiraceae</taxon>
        <taxon>Anthropogastromicrobium</taxon>
    </lineage>
</organism>
<evidence type="ECO:0000313" key="2">
    <source>
        <dbReference type="EMBL" id="MCC2221678.1"/>
    </source>
</evidence>
<feature type="transmembrane region" description="Helical" evidence="1">
    <location>
        <begin position="42"/>
        <end position="60"/>
    </location>
</feature>
<dbReference type="RefSeq" id="WP_308731765.1">
    <property type="nucleotide sequence ID" value="NZ_JAJEQN010000018.1"/>
</dbReference>
<evidence type="ECO:0000313" key="3">
    <source>
        <dbReference type="Proteomes" id="UP001198200"/>
    </source>
</evidence>
<proteinExistence type="predicted"/>
<gene>
    <name evidence="2" type="ORF">LKD48_08540</name>
</gene>
<feature type="transmembrane region" description="Helical" evidence="1">
    <location>
        <begin position="12"/>
        <end position="30"/>
    </location>
</feature>
<reference evidence="2 3" key="1">
    <citation type="submission" date="2021-10" db="EMBL/GenBank/DDBJ databases">
        <title>Anaerobic single-cell dispensing facilitates the cultivation of human gut bacteria.</title>
        <authorList>
            <person name="Afrizal A."/>
        </authorList>
    </citation>
    <scope>NUCLEOTIDE SEQUENCE [LARGE SCALE GENOMIC DNA]</scope>
    <source>
        <strain evidence="2 3">CLA-AA-H224</strain>
    </source>
</reference>
<feature type="transmembrane region" description="Helical" evidence="1">
    <location>
        <begin position="112"/>
        <end position="128"/>
    </location>
</feature>
<feature type="transmembrane region" description="Helical" evidence="1">
    <location>
        <begin position="171"/>
        <end position="188"/>
    </location>
</feature>
<keyword evidence="1" id="KW-0812">Transmembrane</keyword>
<keyword evidence="3" id="KW-1185">Reference proteome</keyword>
<sequence length="215" mass="24811">MLEAFENGSMDIVSLLVIIYCISIAYRKRYSLTGYLYVKEQLNLLSAYCTVFAIVMYIYYYLEEKFHYDSKYMNGIILILFILIAGLLSRVCYEKYFANRLSKYQASDEDRMVLILAAFIAISIRLVASGVVKLVVPVSIVLGKFIWLDTESIEDIKKLVKTEHKRIIETAILLVLGVLILSILVDWFNMPRYMHPLIALFYGIIIILKSDSNVK</sequence>
<comment type="caution">
    <text evidence="2">The sequence shown here is derived from an EMBL/GenBank/DDBJ whole genome shotgun (WGS) entry which is preliminary data.</text>
</comment>
<dbReference type="EMBL" id="JAJEQN010000018">
    <property type="protein sequence ID" value="MCC2221678.1"/>
    <property type="molecule type" value="Genomic_DNA"/>
</dbReference>
<name>A0AAE3JCI3_9FIRM</name>
<dbReference type="AlphaFoldDB" id="A0AAE3JCI3"/>
<keyword evidence="1" id="KW-1133">Transmembrane helix</keyword>
<dbReference type="Proteomes" id="UP001198200">
    <property type="component" value="Unassembled WGS sequence"/>
</dbReference>
<accession>A0AAE3JCI3</accession>
<keyword evidence="1" id="KW-0472">Membrane</keyword>
<evidence type="ECO:0000256" key="1">
    <source>
        <dbReference type="SAM" id="Phobius"/>
    </source>
</evidence>